<proteinExistence type="predicted"/>
<name>A0ABW3CVG5_9FLAO</name>
<sequence length="145" mass="17081">MKHIYYNLYLGKTNSIPKDENGKDFDVVYCIEDSKKISAELEKNNDLRYSLLILQKTRTELDDAIKNVKSEWNNFTDLPLEIEHISDELQKMTRIFRELIVDADDESVIFKSQVVGYDKKSVIESKEARKLILKVATKSKWNFWN</sequence>
<evidence type="ECO:0000313" key="1">
    <source>
        <dbReference type="EMBL" id="MFD0860822.1"/>
    </source>
</evidence>
<dbReference type="Proteomes" id="UP001596978">
    <property type="component" value="Unassembled WGS sequence"/>
</dbReference>
<evidence type="ECO:0000313" key="2">
    <source>
        <dbReference type="Proteomes" id="UP001596978"/>
    </source>
</evidence>
<dbReference type="EMBL" id="JBHTJH010000001">
    <property type="protein sequence ID" value="MFD0860822.1"/>
    <property type="molecule type" value="Genomic_DNA"/>
</dbReference>
<keyword evidence="2" id="KW-1185">Reference proteome</keyword>
<accession>A0ABW3CVG5</accession>
<gene>
    <name evidence="1" type="ORF">ACFQ1M_01270</name>
</gene>
<protein>
    <submittedName>
        <fullName evidence="1">Uncharacterized protein</fullName>
    </submittedName>
</protein>
<organism evidence="1 2">
    <name type="scientific">Sungkyunkwania multivorans</name>
    <dbReference type="NCBI Taxonomy" id="1173618"/>
    <lineage>
        <taxon>Bacteria</taxon>
        <taxon>Pseudomonadati</taxon>
        <taxon>Bacteroidota</taxon>
        <taxon>Flavobacteriia</taxon>
        <taxon>Flavobacteriales</taxon>
        <taxon>Flavobacteriaceae</taxon>
        <taxon>Sungkyunkwania</taxon>
    </lineage>
</organism>
<reference evidence="2" key="1">
    <citation type="journal article" date="2019" name="Int. J. Syst. Evol. Microbiol.">
        <title>The Global Catalogue of Microorganisms (GCM) 10K type strain sequencing project: providing services to taxonomists for standard genome sequencing and annotation.</title>
        <authorList>
            <consortium name="The Broad Institute Genomics Platform"/>
            <consortium name="The Broad Institute Genome Sequencing Center for Infectious Disease"/>
            <person name="Wu L."/>
            <person name="Ma J."/>
        </authorList>
    </citation>
    <scope>NUCLEOTIDE SEQUENCE [LARGE SCALE GENOMIC DNA]</scope>
    <source>
        <strain evidence="2">CCUG 62952</strain>
    </source>
</reference>
<dbReference type="RefSeq" id="WP_386402673.1">
    <property type="nucleotide sequence ID" value="NZ_JBHTJH010000001.1"/>
</dbReference>
<comment type="caution">
    <text evidence="1">The sequence shown here is derived from an EMBL/GenBank/DDBJ whole genome shotgun (WGS) entry which is preliminary data.</text>
</comment>